<dbReference type="SUPFAM" id="SSF117281">
    <property type="entry name" value="Kelch motif"/>
    <property type="match status" value="1"/>
</dbReference>
<accession>A0ABN7SRP0</accession>
<dbReference type="InterPro" id="IPR001507">
    <property type="entry name" value="ZP_dom"/>
</dbReference>
<keyword evidence="6" id="KW-1185">Reference proteome</keyword>
<reference evidence="5 6" key="1">
    <citation type="submission" date="2021-04" db="EMBL/GenBank/DDBJ databases">
        <authorList>
            <person name="Bliznina A."/>
        </authorList>
    </citation>
    <scope>NUCLEOTIDE SEQUENCE [LARGE SCALE GENOMIC DNA]</scope>
</reference>
<dbReference type="InterPro" id="IPR042235">
    <property type="entry name" value="ZP-C_dom"/>
</dbReference>
<evidence type="ECO:0000259" key="4">
    <source>
        <dbReference type="PROSITE" id="PS51034"/>
    </source>
</evidence>
<keyword evidence="2" id="KW-1015">Disulfide bond</keyword>
<dbReference type="SMART" id="SM00241">
    <property type="entry name" value="ZP"/>
    <property type="match status" value="1"/>
</dbReference>
<dbReference type="Gene3D" id="2.60.40.4100">
    <property type="entry name" value="Zona pellucida, ZP-C domain"/>
    <property type="match status" value="1"/>
</dbReference>
<dbReference type="Proteomes" id="UP001158576">
    <property type="component" value="Chromosome 1"/>
</dbReference>
<evidence type="ECO:0000256" key="3">
    <source>
        <dbReference type="SAM" id="SignalP"/>
    </source>
</evidence>
<dbReference type="PANTHER" id="PTHR14002">
    <property type="entry name" value="ENDOGLIN/TGF-BETA RECEPTOR TYPE III"/>
    <property type="match status" value="1"/>
</dbReference>
<dbReference type="PANTHER" id="PTHR14002:SF43">
    <property type="entry name" value="DELTA-LIKE PROTEIN"/>
    <property type="match status" value="1"/>
</dbReference>
<feature type="signal peptide" evidence="3">
    <location>
        <begin position="1"/>
        <end position="22"/>
    </location>
</feature>
<evidence type="ECO:0000313" key="5">
    <source>
        <dbReference type="EMBL" id="CAG5104751.1"/>
    </source>
</evidence>
<proteinExistence type="predicted"/>
<dbReference type="EMBL" id="OU015566">
    <property type="protein sequence ID" value="CAG5104751.1"/>
    <property type="molecule type" value="Genomic_DNA"/>
</dbReference>
<sequence>MSFRHLLLPLAVMANCYDGNNGGCSHFCSGAGTCSCPPCWTLDAAGQRCSIEAGKATVTCSSTGVTISIDKCAVPGVEASDIHLNDPSCAAVEDGETHWTIESSTVTGCGASASFGNDVFSFANVLHIGNSVVNNLVFGRNAAVDFVCNYNSQVSASSNFVSSNIVSSVSFDAGDVNDNAIDFLFTFSFYETADYQTTVDFATNPAAINAPVSIPDTAFVVQSCSVSDDAIVGSNANLVENNCPVDNGLGFTWGESTETEVKFEFMSFIFPESSDSAAMTLTCDINFCSTDDTDCLASCSSGGEPGDVSILVLGGANFPDSYIFSGDGLTRNSPSISVPRSDYVFGSAFAVMQGEMYIFGGIEDNHKIAKIENCAFNELSVRLRYRITDKSAAIDTDNGERALICFDVVGWDSCEIFDGVISTATHDPEVHHALGGLGHYNGQPTTVGGEYSPSNSRVETYSASGWTTLPSIPRGSYLHTLTGLESGALVKAGGRDLTTGGWSTDVWLLKNDAWTIIGSLNEFNYWGSAIKVGNFIYLVNGGATDADGLYPVERIEIANDEVIQTEVIGGHDFASSRYLPIFEVTANFCV</sequence>
<protein>
    <submittedName>
        <fullName evidence="5">Oidioi.mRNA.OKI2018_I69.chr1.g1505.t1.cds</fullName>
    </submittedName>
</protein>
<dbReference type="InterPro" id="IPR015915">
    <property type="entry name" value="Kelch-typ_b-propeller"/>
</dbReference>
<dbReference type="Gene3D" id="2.60.40.3210">
    <property type="entry name" value="Zona pellucida, ZP-N domain"/>
    <property type="match status" value="1"/>
</dbReference>
<evidence type="ECO:0000256" key="1">
    <source>
        <dbReference type="ARBA" id="ARBA00022729"/>
    </source>
</evidence>
<dbReference type="Gene3D" id="2.120.10.80">
    <property type="entry name" value="Kelch-type beta propeller"/>
    <property type="match status" value="1"/>
</dbReference>
<name>A0ABN7SRP0_OIKDI</name>
<dbReference type="PROSITE" id="PS51034">
    <property type="entry name" value="ZP_2"/>
    <property type="match status" value="1"/>
</dbReference>
<feature type="chain" id="PRO_5046924261" evidence="3">
    <location>
        <begin position="23"/>
        <end position="590"/>
    </location>
</feature>
<evidence type="ECO:0000313" key="6">
    <source>
        <dbReference type="Proteomes" id="UP001158576"/>
    </source>
</evidence>
<evidence type="ECO:0000256" key="2">
    <source>
        <dbReference type="ARBA" id="ARBA00023157"/>
    </source>
</evidence>
<keyword evidence="1 3" id="KW-0732">Signal</keyword>
<feature type="domain" description="ZP" evidence="4">
    <location>
        <begin position="59"/>
        <end position="306"/>
    </location>
</feature>
<organism evidence="5 6">
    <name type="scientific">Oikopleura dioica</name>
    <name type="common">Tunicate</name>
    <dbReference type="NCBI Taxonomy" id="34765"/>
    <lineage>
        <taxon>Eukaryota</taxon>
        <taxon>Metazoa</taxon>
        <taxon>Chordata</taxon>
        <taxon>Tunicata</taxon>
        <taxon>Appendicularia</taxon>
        <taxon>Copelata</taxon>
        <taxon>Oikopleuridae</taxon>
        <taxon>Oikopleura</taxon>
    </lineage>
</organism>
<gene>
    <name evidence="5" type="ORF">OKIOD_LOCUS10270</name>
</gene>